<dbReference type="InterPro" id="IPR050721">
    <property type="entry name" value="Trk_Ktr_HKT_K-transport"/>
</dbReference>
<dbReference type="PANTHER" id="PTHR43833:SF5">
    <property type="entry name" value="TRK SYSTEM POTASSIUM UPTAKE PROTEIN TRKA"/>
    <property type="match status" value="1"/>
</dbReference>
<dbReference type="AlphaFoldDB" id="A0A383APF7"/>
<evidence type="ECO:0000259" key="5">
    <source>
        <dbReference type="PROSITE" id="PS51201"/>
    </source>
</evidence>
<evidence type="ECO:0000256" key="1">
    <source>
        <dbReference type="ARBA" id="ARBA00022448"/>
    </source>
</evidence>
<gene>
    <name evidence="6" type="ORF">METZ01_LOCUS462264</name>
</gene>
<dbReference type="GO" id="GO:0005886">
    <property type="term" value="C:plasma membrane"/>
    <property type="evidence" value="ECO:0007669"/>
    <property type="project" value="InterPro"/>
</dbReference>
<accession>A0A383APF7</accession>
<feature type="non-terminal residue" evidence="6">
    <location>
        <position position="188"/>
    </location>
</feature>
<dbReference type="Pfam" id="PF02254">
    <property type="entry name" value="TrkA_N"/>
    <property type="match status" value="1"/>
</dbReference>
<name>A0A383APF7_9ZZZZ</name>
<dbReference type="EMBL" id="UINC01193680">
    <property type="protein sequence ID" value="SVE09410.1"/>
    <property type="molecule type" value="Genomic_DNA"/>
</dbReference>
<feature type="domain" description="RCK N-terminal" evidence="5">
    <location>
        <begin position="2"/>
        <end position="123"/>
    </location>
</feature>
<dbReference type="SUPFAM" id="SSF51735">
    <property type="entry name" value="NAD(P)-binding Rossmann-fold domains"/>
    <property type="match status" value="1"/>
</dbReference>
<dbReference type="InterPro" id="IPR003148">
    <property type="entry name" value="RCK_N"/>
</dbReference>
<keyword evidence="4" id="KW-0406">Ion transport</keyword>
<dbReference type="Gene3D" id="3.40.50.720">
    <property type="entry name" value="NAD(P)-binding Rossmann-like Domain"/>
    <property type="match status" value="1"/>
</dbReference>
<organism evidence="6">
    <name type="scientific">marine metagenome</name>
    <dbReference type="NCBI Taxonomy" id="408172"/>
    <lineage>
        <taxon>unclassified sequences</taxon>
        <taxon>metagenomes</taxon>
        <taxon>ecological metagenomes</taxon>
    </lineage>
</organism>
<keyword evidence="2" id="KW-0633">Potassium transport</keyword>
<dbReference type="GO" id="GO:0015079">
    <property type="term" value="F:potassium ion transmembrane transporter activity"/>
    <property type="evidence" value="ECO:0007669"/>
    <property type="project" value="InterPro"/>
</dbReference>
<keyword evidence="3" id="KW-0630">Potassium</keyword>
<evidence type="ECO:0000256" key="4">
    <source>
        <dbReference type="ARBA" id="ARBA00023065"/>
    </source>
</evidence>
<proteinExistence type="predicted"/>
<evidence type="ECO:0000313" key="6">
    <source>
        <dbReference type="EMBL" id="SVE09410.1"/>
    </source>
</evidence>
<dbReference type="InterPro" id="IPR006036">
    <property type="entry name" value="K_uptake_TrkA"/>
</dbReference>
<dbReference type="PRINTS" id="PR00335">
    <property type="entry name" value="KUPTAKETRKA"/>
</dbReference>
<protein>
    <recommendedName>
        <fullName evidence="5">RCK N-terminal domain-containing protein</fullName>
    </recommendedName>
</protein>
<dbReference type="PROSITE" id="PS51201">
    <property type="entry name" value="RCK_N"/>
    <property type="match status" value="1"/>
</dbReference>
<evidence type="ECO:0000256" key="2">
    <source>
        <dbReference type="ARBA" id="ARBA00022538"/>
    </source>
</evidence>
<dbReference type="InterPro" id="IPR036291">
    <property type="entry name" value="NAD(P)-bd_dom_sf"/>
</dbReference>
<evidence type="ECO:0000256" key="3">
    <source>
        <dbReference type="ARBA" id="ARBA00022958"/>
    </source>
</evidence>
<reference evidence="6" key="1">
    <citation type="submission" date="2018-05" db="EMBL/GenBank/DDBJ databases">
        <authorList>
            <person name="Lanie J.A."/>
            <person name="Ng W.-L."/>
            <person name="Kazmierczak K.M."/>
            <person name="Andrzejewski T.M."/>
            <person name="Davidsen T.M."/>
            <person name="Wayne K.J."/>
            <person name="Tettelin H."/>
            <person name="Glass J.I."/>
            <person name="Rusch D."/>
            <person name="Podicherti R."/>
            <person name="Tsui H.-C.T."/>
            <person name="Winkler M.E."/>
        </authorList>
    </citation>
    <scope>NUCLEOTIDE SEQUENCE</scope>
</reference>
<dbReference type="PANTHER" id="PTHR43833">
    <property type="entry name" value="POTASSIUM CHANNEL PROTEIN 2-RELATED-RELATED"/>
    <property type="match status" value="1"/>
</dbReference>
<sequence>MDIRIVIIGVGEVGYNLVKALSKDDFDIIVVDIDEEKCQRVTNSMDVRGIVGDGASQRILQEIDVSNVDYLLALTKVDEVNLVAAKSAYEMGAKKIICRLRNTEYSHKNAIITPEQFGIDYVVYPEKAVQRDIENLIRQTSAIDLEEFNNGEINMVGIQLDHSSPLIGRSVRKVELSNPYIPHKLALL</sequence>
<keyword evidence="1" id="KW-0813">Transport</keyword>